<dbReference type="EMBL" id="JACWMW010000003">
    <property type="protein sequence ID" value="MBD1386333.1"/>
    <property type="molecule type" value="Genomic_DNA"/>
</dbReference>
<comment type="caution">
    <text evidence="5">The sequence shown here is derived from an EMBL/GenBank/DDBJ whole genome shotgun (WGS) entry which is preliminary data.</text>
</comment>
<feature type="domain" description="Peptidase M56" evidence="4">
    <location>
        <begin position="162"/>
        <end position="258"/>
    </location>
</feature>
<dbReference type="Pfam" id="PF05569">
    <property type="entry name" value="Peptidase_M56"/>
    <property type="match status" value="1"/>
</dbReference>
<evidence type="ECO:0000259" key="3">
    <source>
        <dbReference type="Pfam" id="PF03544"/>
    </source>
</evidence>
<keyword evidence="2" id="KW-1133">Transmembrane helix</keyword>
<evidence type="ECO:0000256" key="2">
    <source>
        <dbReference type="SAM" id="Phobius"/>
    </source>
</evidence>
<accession>A0ABR7X6W9</accession>
<gene>
    <name evidence="5" type="ORF">IDJ75_13695</name>
</gene>
<dbReference type="CDD" id="cd07341">
    <property type="entry name" value="M56_BlaR1_MecR1_like"/>
    <property type="match status" value="1"/>
</dbReference>
<feature type="transmembrane region" description="Helical" evidence="2">
    <location>
        <begin position="98"/>
        <end position="116"/>
    </location>
</feature>
<feature type="transmembrane region" description="Helical" evidence="2">
    <location>
        <begin position="6"/>
        <end position="24"/>
    </location>
</feature>
<dbReference type="Gene3D" id="3.30.1150.10">
    <property type="match status" value="1"/>
</dbReference>
<dbReference type="InterPro" id="IPR051045">
    <property type="entry name" value="TonB-dependent_transducer"/>
</dbReference>
<proteinExistence type="predicted"/>
<feature type="region of interest" description="Disordered" evidence="1">
    <location>
        <begin position="567"/>
        <end position="590"/>
    </location>
</feature>
<dbReference type="InterPro" id="IPR037682">
    <property type="entry name" value="TonB_C"/>
</dbReference>
<keyword evidence="2" id="KW-0812">Transmembrane</keyword>
<evidence type="ECO:0000256" key="1">
    <source>
        <dbReference type="SAM" id="MobiDB-lite"/>
    </source>
</evidence>
<dbReference type="SUPFAM" id="SSF74653">
    <property type="entry name" value="TolA/TonB C-terminal domain"/>
    <property type="match status" value="1"/>
</dbReference>
<reference evidence="5 6" key="1">
    <citation type="submission" date="2020-09" db="EMBL/GenBank/DDBJ databases">
        <title>Novel species of Mucilaginibacter isolated from a glacier on the Tibetan Plateau.</title>
        <authorList>
            <person name="Liu Q."/>
            <person name="Xin Y.-H."/>
        </authorList>
    </citation>
    <scope>NUCLEOTIDE SEQUENCE [LARGE SCALE GENOMIC DNA]</scope>
    <source>
        <strain evidence="5 6">CGMCC 1.13878</strain>
    </source>
</reference>
<evidence type="ECO:0000259" key="4">
    <source>
        <dbReference type="Pfam" id="PF05569"/>
    </source>
</evidence>
<feature type="domain" description="TonB C-terminal" evidence="3">
    <location>
        <begin position="444"/>
        <end position="494"/>
    </location>
</feature>
<keyword evidence="6" id="KW-1185">Reference proteome</keyword>
<keyword evidence="2" id="KW-0472">Membrane</keyword>
<dbReference type="PANTHER" id="PTHR33446:SF2">
    <property type="entry name" value="PROTEIN TONB"/>
    <property type="match status" value="1"/>
</dbReference>
<dbReference type="PANTHER" id="PTHR33446">
    <property type="entry name" value="PROTEIN TONB-RELATED"/>
    <property type="match status" value="1"/>
</dbReference>
<name>A0ABR7X6W9_9SPHI</name>
<dbReference type="Pfam" id="PF03544">
    <property type="entry name" value="TonB_C"/>
    <property type="match status" value="1"/>
</dbReference>
<dbReference type="Proteomes" id="UP000618754">
    <property type="component" value="Unassembled WGS sequence"/>
</dbReference>
<protein>
    <submittedName>
        <fullName evidence="5">Energy transducer TonB</fullName>
    </submittedName>
</protein>
<feature type="transmembrane region" description="Helical" evidence="2">
    <location>
        <begin position="36"/>
        <end position="56"/>
    </location>
</feature>
<dbReference type="InterPro" id="IPR008756">
    <property type="entry name" value="Peptidase_M56"/>
</dbReference>
<organism evidence="5 6">
    <name type="scientific">Mucilaginibacter rigui</name>
    <dbReference type="NCBI Taxonomy" id="534635"/>
    <lineage>
        <taxon>Bacteria</taxon>
        <taxon>Pseudomonadati</taxon>
        <taxon>Bacteroidota</taxon>
        <taxon>Sphingobacteriia</taxon>
        <taxon>Sphingobacteriales</taxon>
        <taxon>Sphingobacteriaceae</taxon>
        <taxon>Mucilaginibacter</taxon>
    </lineage>
</organism>
<feature type="transmembrane region" description="Helical" evidence="2">
    <location>
        <begin position="269"/>
        <end position="289"/>
    </location>
</feature>
<evidence type="ECO:0000313" key="5">
    <source>
        <dbReference type="EMBL" id="MBD1386333.1"/>
    </source>
</evidence>
<dbReference type="RefSeq" id="WP_191176195.1">
    <property type="nucleotide sequence ID" value="NZ_JACWMW010000003.1"/>
</dbReference>
<sequence length="683" mass="76473">MSWLHYLIEANIYLGVFYLCYCLFLNRDTHYTLGRVYLIFSCIIAFILPLTQLSILKPVIPEIEILEPVSQVTAIPVNVQQVKLEAAVQHFTFDDAVIYLYITGVVIAFLALLFRLHKLYILTRNHHSLYQDKYKLISLSEENTAFSFFNYLFIGSNVPQAQTVIAHEMVHIRQKHSVDIIFLEILKVINWFNPFIYLTQRSLKTIHEYIADEQTAAQEQDAITYSSFLLNNAYGIQGASIAHSFFNYNLLKKRIIMLNKNRSGKLARLKYLAALPLCAGMLCTSTLVFSKDYGLIDLAPREVVKPVIDSVKYALKLTDIKTNMWQVSDKIGITDKKNGSESFYTVNSLTEKDKADFKKRGFEIAIVEREKAKTDTVKKKLMPPPVIVPDKPAKREASIYSADKNGSALVIAPQPPATDKTRLAPPPPYEAAYIALYKHMAKTLRYPQLAKESKTDGNVILSYRLNTEHTITDIQVEKGIGKGCDEAAVNALKSFTGTVDKTPGKYYMATVFALKGFTKKYQSLDDYRSKPNFAGVVVTMGNNNIMPPPPPPAPSLKPPRVDQIKFQPPAVKPDKPAKVGKIPPPPPIEKMPKVTQIVKPIVVVSDEPTKKVKVDQIKLASSVVVVSDEPAKKIKVDQIKLASPVVIVSDEPAKKVKVDQIKLASPVVVSDEPAKTPPVEKQK</sequence>
<evidence type="ECO:0000313" key="6">
    <source>
        <dbReference type="Proteomes" id="UP000618754"/>
    </source>
</evidence>